<evidence type="ECO:0000256" key="1">
    <source>
        <dbReference type="ARBA" id="ARBA00004162"/>
    </source>
</evidence>
<dbReference type="PANTHER" id="PTHR39083">
    <property type="entry name" value="CYCLIC DI-GMP-BINDING PROTEIN"/>
    <property type="match status" value="1"/>
</dbReference>
<organism evidence="8 9">
    <name type="scientific">Clostridium oceanicum</name>
    <dbReference type="NCBI Taxonomy" id="1543"/>
    <lineage>
        <taxon>Bacteria</taxon>
        <taxon>Bacillati</taxon>
        <taxon>Bacillota</taxon>
        <taxon>Clostridia</taxon>
        <taxon>Eubacteriales</taxon>
        <taxon>Clostridiaceae</taxon>
        <taxon>Clostridium</taxon>
    </lineage>
</organism>
<name>A0ABN1JR88_9CLOT</name>
<dbReference type="Pfam" id="PF03170">
    <property type="entry name" value="BcsB"/>
    <property type="match status" value="1"/>
</dbReference>
<reference evidence="8 9" key="1">
    <citation type="journal article" date="2019" name="Int. J. Syst. Evol. Microbiol.">
        <title>The Global Catalogue of Microorganisms (GCM) 10K type strain sequencing project: providing services to taxonomists for standard genome sequencing and annotation.</title>
        <authorList>
            <consortium name="The Broad Institute Genomics Platform"/>
            <consortium name="The Broad Institute Genome Sequencing Center for Infectious Disease"/>
            <person name="Wu L."/>
            <person name="Ma J."/>
        </authorList>
    </citation>
    <scope>NUCLEOTIDE SEQUENCE [LARGE SCALE GENOMIC DNA]</scope>
    <source>
        <strain evidence="8 9">JCM 1407</strain>
    </source>
</reference>
<keyword evidence="9" id="KW-1185">Reference proteome</keyword>
<keyword evidence="7" id="KW-0732">Signal</keyword>
<sequence>MKRINKVVYFILFFIFSFSSVVKAVNPNIIKSKNFKFTNDKEVVLKGVNGSNIFFFDIDNNAKVNKSYLNLVISQSKLLDDRNSTLTIYINNSPVTSFKLSDYKRYKSNIKIDIPLENIKYGSNEIKISSYRRISDKPCTDDMNKANWVKIHKESYLHINYSDKKDSKSIGEYPYPYIKLQQSKAIDNEIIIPDNFKNSHISSALILSSNFGQNIKFDNIRTSIYKFSESINKKDKNLIYITGTKNIPKEILILLSDSEIKFAKDNAIIKEVQSPYNKEKNILLIVSDNDKNLIKASKLLCYKDLTSQIRENTFKVNHNVNLPKLNSTNNKLSSFKDLGYEDIKIEGLFRHEVSYVIPMYKDKSIKDSSKIVLKYKYSDNLNFDKSLINVYINDTPVTSKKLSKEARDNGVLQVKIPKEFSEVNNFEIKISFDLYVKNEYCDFRDDNSPWGFISKDSYVKFDYGNKKTNVFENYPGILTENNNSFNTTIVIPDKVDSRLLTYISNIIGYIGHDIENIDNINIVKNKEFSEEKYKDTSIIAIGTPNNNLFIKDLNRNLNLKFNNEYTGLISDDKMNFIGDYDKNLATFQLIESPYKKGNNIMVVSSTSDRSIYYGQKYLSDLSLIEKLKGNVVTVDKNGNVRYAYYGEEYKIKDGNSKSDFISKINNIDSNLKKIMLFTVFILTLVIGAVIFIIRKHKNIK</sequence>
<comment type="subcellular location">
    <subcellularLocation>
        <location evidence="1">Cell membrane</location>
        <topology evidence="1">Single-pass membrane protein</topology>
    </subcellularLocation>
</comment>
<evidence type="ECO:0000313" key="9">
    <source>
        <dbReference type="Proteomes" id="UP001501510"/>
    </source>
</evidence>
<gene>
    <name evidence="8" type="ORF">GCM10008906_31040</name>
</gene>
<evidence type="ECO:0000313" key="8">
    <source>
        <dbReference type="EMBL" id="GAA0745114.1"/>
    </source>
</evidence>
<evidence type="ECO:0000256" key="5">
    <source>
        <dbReference type="ARBA" id="ARBA00023136"/>
    </source>
</evidence>
<keyword evidence="2" id="KW-1003">Cell membrane</keyword>
<accession>A0ABN1JR88</accession>
<dbReference type="InterPro" id="IPR018513">
    <property type="entry name" value="Cell_synthase_bac"/>
</dbReference>
<keyword evidence="3 6" id="KW-0812">Transmembrane</keyword>
<feature type="signal peptide" evidence="7">
    <location>
        <begin position="1"/>
        <end position="24"/>
    </location>
</feature>
<comment type="caution">
    <text evidence="8">The sequence shown here is derived from an EMBL/GenBank/DDBJ whole genome shotgun (WGS) entry which is preliminary data.</text>
</comment>
<feature type="chain" id="PRO_5045942972" evidence="7">
    <location>
        <begin position="25"/>
        <end position="700"/>
    </location>
</feature>
<dbReference type="Gene3D" id="2.60.120.260">
    <property type="entry name" value="Galactose-binding domain-like"/>
    <property type="match status" value="2"/>
</dbReference>
<proteinExistence type="predicted"/>
<protein>
    <submittedName>
        <fullName evidence="8">Cellulose biosynthesis cyclic di-GMP-binding regulatory protein BcsB</fullName>
    </submittedName>
</protein>
<keyword evidence="5 6" id="KW-0472">Membrane</keyword>
<evidence type="ECO:0000256" key="2">
    <source>
        <dbReference type="ARBA" id="ARBA00022475"/>
    </source>
</evidence>
<dbReference type="EMBL" id="BAAACG010000013">
    <property type="protein sequence ID" value="GAA0745114.1"/>
    <property type="molecule type" value="Genomic_DNA"/>
</dbReference>
<dbReference type="Proteomes" id="UP001501510">
    <property type="component" value="Unassembled WGS sequence"/>
</dbReference>
<keyword evidence="4 6" id="KW-1133">Transmembrane helix</keyword>
<dbReference type="RefSeq" id="WP_343762986.1">
    <property type="nucleotide sequence ID" value="NZ_BAAACG010000013.1"/>
</dbReference>
<evidence type="ECO:0000256" key="6">
    <source>
        <dbReference type="SAM" id="Phobius"/>
    </source>
</evidence>
<dbReference type="PANTHER" id="PTHR39083:SF1">
    <property type="entry name" value="CYCLIC DI-GMP-BINDING PROTEIN"/>
    <property type="match status" value="1"/>
</dbReference>
<feature type="transmembrane region" description="Helical" evidence="6">
    <location>
        <begin position="674"/>
        <end position="693"/>
    </location>
</feature>
<evidence type="ECO:0000256" key="3">
    <source>
        <dbReference type="ARBA" id="ARBA00022692"/>
    </source>
</evidence>
<evidence type="ECO:0000256" key="4">
    <source>
        <dbReference type="ARBA" id="ARBA00022989"/>
    </source>
</evidence>
<evidence type="ECO:0000256" key="7">
    <source>
        <dbReference type="SAM" id="SignalP"/>
    </source>
</evidence>